<dbReference type="OrthoDB" id="46933at2759"/>
<protein>
    <submittedName>
        <fullName evidence="2">Uncharacterized protein</fullName>
    </submittedName>
</protein>
<organism evidence="2 3">
    <name type="scientific">Phaeodactylum tricornutum (strain CCAP 1055/1)</name>
    <dbReference type="NCBI Taxonomy" id="556484"/>
    <lineage>
        <taxon>Eukaryota</taxon>
        <taxon>Sar</taxon>
        <taxon>Stramenopiles</taxon>
        <taxon>Ochrophyta</taxon>
        <taxon>Bacillariophyta</taxon>
        <taxon>Bacillariophyceae</taxon>
        <taxon>Bacillariophycidae</taxon>
        <taxon>Naviculales</taxon>
        <taxon>Phaeodactylaceae</taxon>
        <taxon>Phaeodactylum</taxon>
    </lineage>
</organism>
<dbReference type="PaxDb" id="2850-Phatr14760"/>
<evidence type="ECO:0000313" key="3">
    <source>
        <dbReference type="Proteomes" id="UP000000759"/>
    </source>
</evidence>
<evidence type="ECO:0000313" key="2">
    <source>
        <dbReference type="EMBL" id="EEC45889.1"/>
    </source>
</evidence>
<dbReference type="eggNOG" id="ENOG502SCY4">
    <property type="taxonomic scope" value="Eukaryota"/>
</dbReference>
<evidence type="ECO:0000256" key="1">
    <source>
        <dbReference type="SAM" id="MobiDB-lite"/>
    </source>
</evidence>
<dbReference type="GeneID" id="7203411"/>
<dbReference type="RefSeq" id="XP_002182602.1">
    <property type="nucleotide sequence ID" value="XM_002182566.1"/>
</dbReference>
<feature type="compositionally biased region" description="Pro residues" evidence="1">
    <location>
        <begin position="317"/>
        <end position="352"/>
    </location>
</feature>
<dbReference type="Proteomes" id="UP000000759">
    <property type="component" value="Chromosome 16"/>
</dbReference>
<reference evidence="2 3" key="1">
    <citation type="journal article" date="2008" name="Nature">
        <title>The Phaeodactylum genome reveals the evolutionary history of diatom genomes.</title>
        <authorList>
            <person name="Bowler C."/>
            <person name="Allen A.E."/>
            <person name="Badger J.H."/>
            <person name="Grimwood J."/>
            <person name="Jabbari K."/>
            <person name="Kuo A."/>
            <person name="Maheswari U."/>
            <person name="Martens C."/>
            <person name="Maumus F."/>
            <person name="Otillar R.P."/>
            <person name="Rayko E."/>
            <person name="Salamov A."/>
            <person name="Vandepoele K."/>
            <person name="Beszteri B."/>
            <person name="Gruber A."/>
            <person name="Heijde M."/>
            <person name="Katinka M."/>
            <person name="Mock T."/>
            <person name="Valentin K."/>
            <person name="Verret F."/>
            <person name="Berges J.A."/>
            <person name="Brownlee C."/>
            <person name="Cadoret J.P."/>
            <person name="Chiovitti A."/>
            <person name="Choi C.J."/>
            <person name="Coesel S."/>
            <person name="De Martino A."/>
            <person name="Detter J.C."/>
            <person name="Durkin C."/>
            <person name="Falciatore A."/>
            <person name="Fournet J."/>
            <person name="Haruta M."/>
            <person name="Huysman M.J."/>
            <person name="Jenkins B.D."/>
            <person name="Jiroutova K."/>
            <person name="Jorgensen R.E."/>
            <person name="Joubert Y."/>
            <person name="Kaplan A."/>
            <person name="Kroger N."/>
            <person name="Kroth P.G."/>
            <person name="La Roche J."/>
            <person name="Lindquist E."/>
            <person name="Lommer M."/>
            <person name="Martin-Jezequel V."/>
            <person name="Lopez P.J."/>
            <person name="Lucas S."/>
            <person name="Mangogna M."/>
            <person name="McGinnis K."/>
            <person name="Medlin L.K."/>
            <person name="Montsant A."/>
            <person name="Oudot-Le Secq M.P."/>
            <person name="Napoli C."/>
            <person name="Obornik M."/>
            <person name="Parker M.S."/>
            <person name="Petit J.L."/>
            <person name="Porcel B.M."/>
            <person name="Poulsen N."/>
            <person name="Robison M."/>
            <person name="Rychlewski L."/>
            <person name="Rynearson T.A."/>
            <person name="Schmutz J."/>
            <person name="Shapiro H."/>
            <person name="Siaut M."/>
            <person name="Stanley M."/>
            <person name="Sussman M.R."/>
            <person name="Taylor A.R."/>
            <person name="Vardi A."/>
            <person name="von Dassow P."/>
            <person name="Vyverman W."/>
            <person name="Willis A."/>
            <person name="Wyrwicz L.S."/>
            <person name="Rokhsar D.S."/>
            <person name="Weissenbach J."/>
            <person name="Armbrust E.V."/>
            <person name="Green B.R."/>
            <person name="Van de Peer Y."/>
            <person name="Grigoriev I.V."/>
        </authorList>
    </citation>
    <scope>NUCLEOTIDE SEQUENCE [LARGE SCALE GENOMIC DNA]</scope>
    <source>
        <strain evidence="2 3">CCAP 1055/1</strain>
    </source>
</reference>
<feature type="non-terminal residue" evidence="2">
    <location>
        <position position="415"/>
    </location>
</feature>
<gene>
    <name evidence="2" type="ORF">PHATRDRAFT_14760</name>
</gene>
<proteinExistence type="predicted"/>
<dbReference type="AlphaFoldDB" id="B7G5U0"/>
<dbReference type="EMBL" id="CM000618">
    <property type="protein sequence ID" value="EEC45889.1"/>
    <property type="molecule type" value="Genomic_DNA"/>
</dbReference>
<reference evidence="3" key="2">
    <citation type="submission" date="2008-08" db="EMBL/GenBank/DDBJ databases">
        <authorList>
            <consortium name="Diatom Consortium"/>
            <person name="Grigoriev I."/>
            <person name="Grimwood J."/>
            <person name="Kuo A."/>
            <person name="Otillar R.P."/>
            <person name="Salamov A."/>
            <person name="Detter J.C."/>
            <person name="Lindquist E."/>
            <person name="Shapiro H."/>
            <person name="Lucas S."/>
            <person name="Glavina del Rio T."/>
            <person name="Pitluck S."/>
            <person name="Rokhsar D."/>
            <person name="Bowler C."/>
        </authorList>
    </citation>
    <scope>GENOME REANNOTATION</scope>
    <source>
        <strain evidence="3">CCAP 1055/1</strain>
    </source>
</reference>
<feature type="region of interest" description="Disordered" evidence="1">
    <location>
        <begin position="288"/>
        <end position="363"/>
    </location>
</feature>
<feature type="compositionally biased region" description="Low complexity" evidence="1">
    <location>
        <begin position="134"/>
        <end position="146"/>
    </location>
</feature>
<sequence>AFPLGLCEGDCDRDSDCQGNLRCFQRGASRESVPGCTGADADATRFDYCYDPLTPTPASAPPSVCEGDCDQDSDCAGDLRCFQRSNGHLVVPGCAGGAADVSHFDYCYDPTYGPTLVSVQLALSTVSSARADPSLSSLGSEVSSGLPDENRSDRRLQSVAVVGDNGSPSSRFPLGLCQGDCDRDSDCAGTLRCFQRNGGQDVPGCAGGAKDRSKSDYCYNPNASVRPPPAPVATRPIPAPVPSPASVAVVGNNGSPSSRFPLGLCQGDCDRDSDCAGTLRCFQRNGGQDVPGCSGGSNEGSRSDFCYDPAPEASKPVPVPTRPNPAPVPPPPAGPVVSPVPAPVAAPSPSGPRPVVTVVGDNGSPSSRFPLGLCQGDCDRDSDCAGTLRCFQRNGGQDVPGCSGGSNEGSRSDFC</sequence>
<keyword evidence="3" id="KW-1185">Reference proteome</keyword>
<dbReference type="KEGG" id="pti:PHATRDRAFT_14760"/>
<feature type="region of interest" description="Disordered" evidence="1">
    <location>
        <begin position="394"/>
        <end position="415"/>
    </location>
</feature>
<feature type="non-terminal residue" evidence="2">
    <location>
        <position position="1"/>
    </location>
</feature>
<accession>B7G5U0</accession>
<feature type="region of interest" description="Disordered" evidence="1">
    <location>
        <begin position="131"/>
        <end position="153"/>
    </location>
</feature>
<dbReference type="InParanoid" id="B7G5U0"/>
<name>B7G5U0_PHATC</name>